<dbReference type="AlphaFoldDB" id="A0A9P8LAD4"/>
<dbReference type="Proteomes" id="UP000750711">
    <property type="component" value="Unassembled WGS sequence"/>
</dbReference>
<protein>
    <submittedName>
        <fullName evidence="2">Uncharacterized protein</fullName>
    </submittedName>
</protein>
<sequence length="157" mass="17236">MESPDNAEAGDMDLVASMGFGRFGAQPHSKNKRRRYNHNEAIGSNPAGGSNALPLGPRKEVAHSQGNGDEDEGQQALSSSLHAFNHMPALQPPAANHAVSGTNRPIPEPWKETGSRNDGGDGLAHYSPSFVENPWRELERILKERDSYLKRERNEQK</sequence>
<keyword evidence="3" id="KW-1185">Reference proteome</keyword>
<gene>
    <name evidence="2" type="ORF">GP486_004846</name>
</gene>
<organism evidence="2 3">
    <name type="scientific">Trichoglossum hirsutum</name>
    <dbReference type="NCBI Taxonomy" id="265104"/>
    <lineage>
        <taxon>Eukaryota</taxon>
        <taxon>Fungi</taxon>
        <taxon>Dikarya</taxon>
        <taxon>Ascomycota</taxon>
        <taxon>Pezizomycotina</taxon>
        <taxon>Geoglossomycetes</taxon>
        <taxon>Geoglossales</taxon>
        <taxon>Geoglossaceae</taxon>
        <taxon>Trichoglossum</taxon>
    </lineage>
</organism>
<feature type="compositionally biased region" description="Basic and acidic residues" evidence="1">
    <location>
        <begin position="109"/>
        <end position="119"/>
    </location>
</feature>
<evidence type="ECO:0000256" key="1">
    <source>
        <dbReference type="SAM" id="MobiDB-lite"/>
    </source>
</evidence>
<comment type="caution">
    <text evidence="2">The sequence shown here is derived from an EMBL/GenBank/DDBJ whole genome shotgun (WGS) entry which is preliminary data.</text>
</comment>
<dbReference type="EMBL" id="JAGHQM010000828">
    <property type="protein sequence ID" value="KAH0558496.1"/>
    <property type="molecule type" value="Genomic_DNA"/>
</dbReference>
<proteinExistence type="predicted"/>
<evidence type="ECO:0000313" key="3">
    <source>
        <dbReference type="Proteomes" id="UP000750711"/>
    </source>
</evidence>
<accession>A0A9P8LAD4</accession>
<reference evidence="2" key="1">
    <citation type="submission" date="2021-03" db="EMBL/GenBank/DDBJ databases">
        <title>Comparative genomics and phylogenomic investigation of the class Geoglossomycetes provide insights into ecological specialization and systematics.</title>
        <authorList>
            <person name="Melie T."/>
            <person name="Pirro S."/>
            <person name="Miller A.N."/>
            <person name="Quandt A."/>
        </authorList>
    </citation>
    <scope>NUCLEOTIDE SEQUENCE</scope>
    <source>
        <strain evidence="2">CAQ_001_2017</strain>
    </source>
</reference>
<evidence type="ECO:0000313" key="2">
    <source>
        <dbReference type="EMBL" id="KAH0558496.1"/>
    </source>
</evidence>
<feature type="region of interest" description="Disordered" evidence="1">
    <location>
        <begin position="20"/>
        <end position="128"/>
    </location>
</feature>
<name>A0A9P8LAD4_9PEZI</name>